<sequence>MYNISSSHTTSRGINSNCFASHLRQLHIPQIISSTTHHTLQTKIIPLKSNENVIPSRYISPLLTGQREHLSFGGHVYVKCSNLDEMFTWSELNFHSRNDEDTMMENHSRILCSIYQCVMHSKKYRCKAQIRFYPSIHTYVHVHSHGNHPMPSPQFVMTLEDEDNEEFFQNLSHHEEEANTSHSVSSMIELLYSTKTLSQVYKNPIYTKTKRGSEFLKTFLTIPNVLLQFSSPEQFHYIEQLTDRDHLYVDGPLELFTPDTRFMFIFFVRKEGSLNTIPCLYSFLNEISDSSYKSLFGNLEMFMMKPLGVENYLEHKKQRGRLQISCDFDPSMRSALNLVFKTVDVVGNENVLVSAVERFIEAQDQVPSSSDVSCSNVLKAFPEIRMSFFEDLKKLSKLAQRDLFLRKRYEFELKWSHLVGNEVMNFLREYFFGFEGEFSVMNSPSDHSNDYGSKIRTSVYEPHTWSCAFNPNIAEWNVASDHVLLHNQLFFQLFSVNELNERFTTWHELIDLLKELEFKLFKEPLEFSQNPLHVLKCVSELVENCKTRHVLH</sequence>
<organism evidence="1 2">
    <name type="scientific">Naegleria lovaniensis</name>
    <name type="common">Amoeba</name>
    <dbReference type="NCBI Taxonomy" id="51637"/>
    <lineage>
        <taxon>Eukaryota</taxon>
        <taxon>Discoba</taxon>
        <taxon>Heterolobosea</taxon>
        <taxon>Tetramitia</taxon>
        <taxon>Eutetramitia</taxon>
        <taxon>Vahlkampfiidae</taxon>
        <taxon>Naegleria</taxon>
    </lineage>
</organism>
<dbReference type="GeneID" id="68103126"/>
<keyword evidence="2" id="KW-1185">Reference proteome</keyword>
<evidence type="ECO:0000313" key="2">
    <source>
        <dbReference type="Proteomes" id="UP000816034"/>
    </source>
</evidence>
<dbReference type="Proteomes" id="UP000816034">
    <property type="component" value="Unassembled WGS sequence"/>
</dbReference>
<accession>A0AA88GGW4</accession>
<gene>
    <name evidence="1" type="ORF">C9374_010672</name>
</gene>
<dbReference type="AlphaFoldDB" id="A0AA88GGW4"/>
<proteinExistence type="predicted"/>
<dbReference type="RefSeq" id="XP_044543827.1">
    <property type="nucleotide sequence ID" value="XM_044686242.1"/>
</dbReference>
<name>A0AA88GGW4_NAELO</name>
<evidence type="ECO:0000313" key="1">
    <source>
        <dbReference type="EMBL" id="KAG2374653.1"/>
    </source>
</evidence>
<comment type="caution">
    <text evidence="1">The sequence shown here is derived from an EMBL/GenBank/DDBJ whole genome shotgun (WGS) entry which is preliminary data.</text>
</comment>
<protein>
    <submittedName>
        <fullName evidence="1">Uncharacterized protein</fullName>
    </submittedName>
</protein>
<dbReference type="EMBL" id="PYSW02000044">
    <property type="protein sequence ID" value="KAG2374653.1"/>
    <property type="molecule type" value="Genomic_DNA"/>
</dbReference>
<reference evidence="1 2" key="1">
    <citation type="journal article" date="2018" name="BMC Genomics">
        <title>The genome of Naegleria lovaniensis, the basis for a comparative approach to unravel pathogenicity factors of the human pathogenic amoeba N. fowleri.</title>
        <authorList>
            <person name="Liechti N."/>
            <person name="Schurch N."/>
            <person name="Bruggmann R."/>
            <person name="Wittwer M."/>
        </authorList>
    </citation>
    <scope>NUCLEOTIDE SEQUENCE [LARGE SCALE GENOMIC DNA]</scope>
    <source>
        <strain evidence="1 2">ATCC 30569</strain>
    </source>
</reference>